<protein>
    <submittedName>
        <fullName evidence="2">Uncharacterized protein</fullName>
    </submittedName>
</protein>
<keyword evidence="3" id="KW-1185">Reference proteome</keyword>
<reference evidence="2 3" key="1">
    <citation type="submission" date="2015-05" db="EMBL/GenBank/DDBJ databases">
        <authorList>
            <person name="Wang D.B."/>
            <person name="Wang M."/>
        </authorList>
    </citation>
    <scope>NUCLEOTIDE SEQUENCE [LARGE SCALE GENOMIC DNA]</scope>
    <source>
        <strain evidence="2">VL1</strain>
    </source>
</reference>
<sequence length="59" mass="6478">WAPRVRVGLGRPPALPADDSARPRRLGTSVDGLVSRSRRPGNKLGQRWHQLLSARRAGV</sequence>
<accession>A0A0G4MM37</accession>
<organism evidence="2 3">
    <name type="scientific">Verticillium longisporum</name>
    <name type="common">Verticillium dahliae var. longisporum</name>
    <dbReference type="NCBI Taxonomy" id="100787"/>
    <lineage>
        <taxon>Eukaryota</taxon>
        <taxon>Fungi</taxon>
        <taxon>Dikarya</taxon>
        <taxon>Ascomycota</taxon>
        <taxon>Pezizomycotina</taxon>
        <taxon>Sordariomycetes</taxon>
        <taxon>Hypocreomycetidae</taxon>
        <taxon>Glomerellales</taxon>
        <taxon>Plectosphaerellaceae</taxon>
        <taxon>Verticillium</taxon>
    </lineage>
</organism>
<evidence type="ECO:0000256" key="1">
    <source>
        <dbReference type="SAM" id="MobiDB-lite"/>
    </source>
</evidence>
<gene>
    <name evidence="2" type="ORF">BN1708_019752</name>
</gene>
<proteinExistence type="predicted"/>
<dbReference type="EMBL" id="CVQH01023484">
    <property type="protein sequence ID" value="CRK35259.1"/>
    <property type="molecule type" value="Genomic_DNA"/>
</dbReference>
<evidence type="ECO:0000313" key="2">
    <source>
        <dbReference type="EMBL" id="CRK35259.1"/>
    </source>
</evidence>
<feature type="non-terminal residue" evidence="2">
    <location>
        <position position="1"/>
    </location>
</feature>
<evidence type="ECO:0000313" key="3">
    <source>
        <dbReference type="Proteomes" id="UP000044602"/>
    </source>
</evidence>
<name>A0A0G4MM37_VERLO</name>
<dbReference type="Proteomes" id="UP000044602">
    <property type="component" value="Unassembled WGS sequence"/>
</dbReference>
<dbReference type="AlphaFoldDB" id="A0A0G4MM37"/>
<feature type="region of interest" description="Disordered" evidence="1">
    <location>
        <begin position="1"/>
        <end position="59"/>
    </location>
</feature>